<evidence type="ECO:0000256" key="3">
    <source>
        <dbReference type="ARBA" id="ARBA00022617"/>
    </source>
</evidence>
<keyword evidence="6 8" id="KW-0408">Iron</keyword>
<protein>
    <submittedName>
        <fullName evidence="11">Uncharacterized protein</fullName>
    </submittedName>
</protein>
<dbReference type="AlphaFoldDB" id="A0AAV2JZA9"/>
<dbReference type="GO" id="GO:0034650">
    <property type="term" value="P:cortisol metabolic process"/>
    <property type="evidence" value="ECO:0007669"/>
    <property type="project" value="TreeGrafter"/>
</dbReference>
<keyword evidence="4 8" id="KW-0479">Metal-binding</keyword>
<evidence type="ECO:0000256" key="6">
    <source>
        <dbReference type="ARBA" id="ARBA00023004"/>
    </source>
</evidence>
<dbReference type="GO" id="GO:0006704">
    <property type="term" value="P:glucocorticoid biosynthetic process"/>
    <property type="evidence" value="ECO:0007669"/>
    <property type="project" value="TreeGrafter"/>
</dbReference>
<accession>A0AAV2JZA9</accession>
<evidence type="ECO:0000256" key="5">
    <source>
        <dbReference type="ARBA" id="ARBA00023002"/>
    </source>
</evidence>
<feature type="region of interest" description="Disordered" evidence="10">
    <location>
        <begin position="13"/>
        <end position="59"/>
    </location>
</feature>
<dbReference type="GO" id="GO:0020037">
    <property type="term" value="F:heme binding"/>
    <property type="evidence" value="ECO:0007669"/>
    <property type="project" value="InterPro"/>
</dbReference>
<dbReference type="InterPro" id="IPR002401">
    <property type="entry name" value="Cyt_P450_E_grp-I"/>
</dbReference>
<feature type="compositionally biased region" description="Low complexity" evidence="10">
    <location>
        <begin position="45"/>
        <end position="56"/>
    </location>
</feature>
<feature type="binding site" description="axial binding residue" evidence="8">
    <location>
        <position position="483"/>
    </location>
    <ligand>
        <name>heme</name>
        <dbReference type="ChEBI" id="CHEBI:30413"/>
    </ligand>
    <ligandPart>
        <name>Fe</name>
        <dbReference type="ChEBI" id="CHEBI:18248"/>
    </ligandPart>
</feature>
<keyword evidence="12" id="KW-1185">Reference proteome</keyword>
<evidence type="ECO:0000256" key="7">
    <source>
        <dbReference type="ARBA" id="ARBA00023033"/>
    </source>
</evidence>
<dbReference type="InterPro" id="IPR017972">
    <property type="entry name" value="Cyt_P450_CS"/>
</dbReference>
<keyword evidence="7 9" id="KW-0503">Monooxygenase</keyword>
<dbReference type="FunFam" id="1.10.630.10:FF:000006">
    <property type="entry name" value="Cytochrome P450 302a1, mitochondrial"/>
    <property type="match status" value="1"/>
</dbReference>
<dbReference type="InterPro" id="IPR050479">
    <property type="entry name" value="CYP11_CYP27_families"/>
</dbReference>
<evidence type="ECO:0000256" key="1">
    <source>
        <dbReference type="ARBA" id="ARBA00001971"/>
    </source>
</evidence>
<dbReference type="EMBL" id="OZ035837">
    <property type="protein sequence ID" value="CAL1581483.1"/>
    <property type="molecule type" value="Genomic_DNA"/>
</dbReference>
<evidence type="ECO:0000256" key="8">
    <source>
        <dbReference type="PIRSR" id="PIRSR602401-1"/>
    </source>
</evidence>
<proteinExistence type="inferred from homology"/>
<organism evidence="11 12">
    <name type="scientific">Knipowitschia caucasica</name>
    <name type="common">Caucasian dwarf goby</name>
    <name type="synonym">Pomatoschistus caucasicus</name>
    <dbReference type="NCBI Taxonomy" id="637954"/>
    <lineage>
        <taxon>Eukaryota</taxon>
        <taxon>Metazoa</taxon>
        <taxon>Chordata</taxon>
        <taxon>Craniata</taxon>
        <taxon>Vertebrata</taxon>
        <taxon>Euteleostomi</taxon>
        <taxon>Actinopterygii</taxon>
        <taxon>Neopterygii</taxon>
        <taxon>Teleostei</taxon>
        <taxon>Neoteleostei</taxon>
        <taxon>Acanthomorphata</taxon>
        <taxon>Gobiaria</taxon>
        <taxon>Gobiiformes</taxon>
        <taxon>Gobioidei</taxon>
        <taxon>Gobiidae</taxon>
        <taxon>Gobiinae</taxon>
        <taxon>Knipowitschia</taxon>
    </lineage>
</organism>
<evidence type="ECO:0000256" key="2">
    <source>
        <dbReference type="ARBA" id="ARBA00010617"/>
    </source>
</evidence>
<dbReference type="GO" id="GO:0004497">
    <property type="term" value="F:monooxygenase activity"/>
    <property type="evidence" value="ECO:0007669"/>
    <property type="project" value="UniProtKB-KW"/>
</dbReference>
<dbReference type="GO" id="GO:0005506">
    <property type="term" value="F:iron ion binding"/>
    <property type="evidence" value="ECO:0007669"/>
    <property type="project" value="InterPro"/>
</dbReference>
<dbReference type="GO" id="GO:0071375">
    <property type="term" value="P:cellular response to peptide hormone stimulus"/>
    <property type="evidence" value="ECO:0007669"/>
    <property type="project" value="TreeGrafter"/>
</dbReference>
<dbReference type="PRINTS" id="PR00385">
    <property type="entry name" value="P450"/>
</dbReference>
<dbReference type="InterPro" id="IPR036396">
    <property type="entry name" value="Cyt_P450_sf"/>
</dbReference>
<sequence>MLRRCWVAPWHRGARPAPSGQRRLIPGAKNQDPAGGEKNHKHHASTATSTSTGSSSVVENRPKLKTLEDLHGPSFMNTLYWLFVKGYFQHAHQLQVEHSRLWGPLWKSTFGPLLLVNVSSAELIEEVLRQEGRHPVRTDMPHWRSYRELRNKAYGPLTEMGEKWQRIRSILNPRLLKPKHVSSYTDTINLVVTDFLHRVQCLSLSSRGQQPVVHDLANELYKFAFEGICSVLFETRMGCMLEQIPEDTQHFIFSVGEMFRLSQLLIIFPRSLWPYLPVYRKFVASWDYLFKMGDELIQKKVQELEQQVESEQEVDGAYLTHLLLSDTMSVEEILGSITELLLAGVDTTSNTICWTLYHLAREPQIQEQLFQEVSRVCPGGRVPTSEDMTSMPFMKAVIRETLRMYPVVPGNARISYAKEIVVGNHLFPKDTLFHLCHYAASYDEAVFSSPHCFRPQRWLRGSEQKALMHPFGSIPFGFGTRACLGRRVAELEMYLLLTRLIQRFELRPDPSGSEVKPITRTLLCPEKPIHLQFIERPAEAAAST</sequence>
<evidence type="ECO:0000256" key="9">
    <source>
        <dbReference type="RuleBase" id="RU000461"/>
    </source>
</evidence>
<dbReference type="GO" id="GO:0005743">
    <property type="term" value="C:mitochondrial inner membrane"/>
    <property type="evidence" value="ECO:0007669"/>
    <property type="project" value="TreeGrafter"/>
</dbReference>
<dbReference type="GO" id="GO:0042359">
    <property type="term" value="P:vitamin D metabolic process"/>
    <property type="evidence" value="ECO:0007669"/>
    <property type="project" value="UniProtKB-ARBA"/>
</dbReference>
<dbReference type="SUPFAM" id="SSF48264">
    <property type="entry name" value="Cytochrome P450"/>
    <property type="match status" value="1"/>
</dbReference>
<dbReference type="GO" id="GO:0016705">
    <property type="term" value="F:oxidoreductase activity, acting on paired donors, with incorporation or reduction of molecular oxygen"/>
    <property type="evidence" value="ECO:0007669"/>
    <property type="project" value="InterPro"/>
</dbReference>
<keyword evidence="3 8" id="KW-0349">Heme</keyword>
<dbReference type="PROSITE" id="PS00086">
    <property type="entry name" value="CYTOCHROME_P450"/>
    <property type="match status" value="1"/>
</dbReference>
<comment type="cofactor">
    <cofactor evidence="1 8">
        <name>heme</name>
        <dbReference type="ChEBI" id="CHEBI:30413"/>
    </cofactor>
</comment>
<dbReference type="Pfam" id="PF00067">
    <property type="entry name" value="p450"/>
    <property type="match status" value="1"/>
</dbReference>
<name>A0AAV2JZA9_KNICA</name>
<dbReference type="GO" id="GO:0008203">
    <property type="term" value="P:cholesterol metabolic process"/>
    <property type="evidence" value="ECO:0007669"/>
    <property type="project" value="TreeGrafter"/>
</dbReference>
<gene>
    <name evidence="11" type="ORF">KC01_LOCUS12240</name>
</gene>
<dbReference type="PANTHER" id="PTHR24279">
    <property type="entry name" value="CYTOCHROME P450"/>
    <property type="match status" value="1"/>
</dbReference>
<dbReference type="GO" id="GO:0006700">
    <property type="term" value="P:C21-steroid hormone biosynthetic process"/>
    <property type="evidence" value="ECO:0007669"/>
    <property type="project" value="TreeGrafter"/>
</dbReference>
<evidence type="ECO:0000256" key="4">
    <source>
        <dbReference type="ARBA" id="ARBA00022723"/>
    </source>
</evidence>
<dbReference type="InterPro" id="IPR001128">
    <property type="entry name" value="Cyt_P450"/>
</dbReference>
<keyword evidence="5 9" id="KW-0560">Oxidoreductase</keyword>
<dbReference type="PRINTS" id="PR00463">
    <property type="entry name" value="EP450I"/>
</dbReference>
<reference evidence="11 12" key="1">
    <citation type="submission" date="2024-04" db="EMBL/GenBank/DDBJ databases">
        <authorList>
            <person name="Waldvogel A.-M."/>
            <person name="Schoenle A."/>
        </authorList>
    </citation>
    <scope>NUCLEOTIDE SEQUENCE [LARGE SCALE GENOMIC DNA]</scope>
</reference>
<dbReference type="Gene3D" id="1.10.630.10">
    <property type="entry name" value="Cytochrome P450"/>
    <property type="match status" value="1"/>
</dbReference>
<dbReference type="Proteomes" id="UP001497482">
    <property type="component" value="Chromosome 15"/>
</dbReference>
<evidence type="ECO:0000313" key="12">
    <source>
        <dbReference type="Proteomes" id="UP001497482"/>
    </source>
</evidence>
<evidence type="ECO:0000256" key="10">
    <source>
        <dbReference type="SAM" id="MobiDB-lite"/>
    </source>
</evidence>
<comment type="similarity">
    <text evidence="2 9">Belongs to the cytochrome P450 family.</text>
</comment>
<dbReference type="PANTHER" id="PTHR24279:SF123">
    <property type="entry name" value="CYTOCHROME P450 FAMILY 27 SUBFAMILY A MEMBER 1"/>
    <property type="match status" value="1"/>
</dbReference>
<evidence type="ECO:0000313" key="11">
    <source>
        <dbReference type="EMBL" id="CAL1581483.1"/>
    </source>
</evidence>